<keyword evidence="2" id="KW-1185">Reference proteome</keyword>
<gene>
    <name evidence="1" type="ORF">PSDVSF_33920</name>
</gene>
<evidence type="ECO:0000313" key="2">
    <source>
        <dbReference type="Proteomes" id="UP001053296"/>
    </source>
</evidence>
<reference evidence="1" key="1">
    <citation type="journal article" date="2022" name="Arch. Microbiol.">
        <title>Pseudodesulfovibrio sediminis sp. nov., a mesophilic and neutrophilic sulfate-reducing bacterium isolated from sediment of a brackish lake.</title>
        <authorList>
            <person name="Takahashi A."/>
            <person name="Kojima H."/>
            <person name="Watanabe M."/>
            <person name="Fukui M."/>
        </authorList>
    </citation>
    <scope>NUCLEOTIDE SEQUENCE</scope>
    <source>
        <strain evidence="1">SF6</strain>
    </source>
</reference>
<accession>A0ABM7PAT9</accession>
<dbReference type="Proteomes" id="UP001053296">
    <property type="component" value="Chromosome"/>
</dbReference>
<protein>
    <submittedName>
        <fullName evidence="1">Uncharacterized protein</fullName>
    </submittedName>
</protein>
<name>A0ABM7PAT9_9BACT</name>
<dbReference type="EMBL" id="AP024485">
    <property type="protein sequence ID" value="BCS90150.1"/>
    <property type="molecule type" value="Genomic_DNA"/>
</dbReference>
<evidence type="ECO:0000313" key="1">
    <source>
        <dbReference type="EMBL" id="BCS90150.1"/>
    </source>
</evidence>
<sequence length="61" mass="6675">MEIQLVNPSEEQADIIDKKSKINTMAHSAMKSSGKRSFAGVSAFFAYSSVSEPYTFLGEIV</sequence>
<proteinExistence type="predicted"/>
<organism evidence="1 2">
    <name type="scientific">Pseudodesulfovibrio sediminis</name>
    <dbReference type="NCBI Taxonomy" id="2810563"/>
    <lineage>
        <taxon>Bacteria</taxon>
        <taxon>Pseudomonadati</taxon>
        <taxon>Thermodesulfobacteriota</taxon>
        <taxon>Desulfovibrionia</taxon>
        <taxon>Desulfovibrionales</taxon>
        <taxon>Desulfovibrionaceae</taxon>
    </lineage>
</organism>